<reference evidence="3" key="2">
    <citation type="submission" date="2019-06" db="EMBL/GenBank/DDBJ databases">
        <title>AzeR, a transcriptional regulator that responds to azelaic acid in Pseudomonas nitroreducens.</title>
        <authorList>
            <person name="Bez C."/>
            <person name="Javvadi S.G."/>
            <person name="Bertani I."/>
            <person name="Devescovi G."/>
            <person name="Studholme D.J."/>
            <person name="Geller A."/>
            <person name="Levy A."/>
            <person name="Venturi V."/>
        </authorList>
    </citation>
    <scope>NUCLEOTIDE SEQUENCE [LARGE SCALE GENOMIC DNA]</scope>
    <source>
        <strain evidence="3">DSM 9128</strain>
    </source>
</reference>
<reference evidence="2 3" key="1">
    <citation type="submission" date="2019-05" db="EMBL/GenBank/DDBJ databases">
        <authorList>
            <person name="Moore K."/>
            <person name="O'Neill P."/>
            <person name="Farbos A."/>
            <person name="Studholme D.J."/>
        </authorList>
    </citation>
    <scope>NUCLEOTIDE SEQUENCE [LARGE SCALE GENOMIC DNA]</scope>
    <source>
        <strain evidence="2 3">DSM 9128</strain>
    </source>
</reference>
<accession>A0A5R9A1L2</accession>
<sequence length="108" mass="12039">MQYAFIVQMLLIVAVPIVKMVLRAIGFAVVSYVGFNLLIDVARSYLMSQMGNVAVPIQQILGLAKIDVAINMYLAAVTTRALMAGWLKAQDRLRRQVWNPPGRDYIDA</sequence>
<evidence type="ECO:0000256" key="1">
    <source>
        <dbReference type="SAM" id="Phobius"/>
    </source>
</evidence>
<proteinExistence type="predicted"/>
<dbReference type="Proteomes" id="UP000307510">
    <property type="component" value="Unassembled WGS sequence"/>
</dbReference>
<keyword evidence="1" id="KW-0812">Transmembrane</keyword>
<evidence type="ECO:0000313" key="2">
    <source>
        <dbReference type="EMBL" id="TLP72558.1"/>
    </source>
</evidence>
<dbReference type="Pfam" id="PF10734">
    <property type="entry name" value="DUF2523"/>
    <property type="match status" value="1"/>
</dbReference>
<organism evidence="2 3">
    <name type="scientific">Pseudomonas nitroreducens</name>
    <dbReference type="NCBI Taxonomy" id="46680"/>
    <lineage>
        <taxon>Bacteria</taxon>
        <taxon>Pseudomonadati</taxon>
        <taxon>Pseudomonadota</taxon>
        <taxon>Gammaproteobacteria</taxon>
        <taxon>Pseudomonadales</taxon>
        <taxon>Pseudomonadaceae</taxon>
        <taxon>Pseudomonas</taxon>
    </lineage>
</organism>
<gene>
    <name evidence="2" type="ORF">FEA48_20050</name>
</gene>
<name>A0A5R9A1L2_PSENT</name>
<dbReference type="AlphaFoldDB" id="A0A5R9A1L2"/>
<evidence type="ECO:0000313" key="3">
    <source>
        <dbReference type="Proteomes" id="UP000307510"/>
    </source>
</evidence>
<protein>
    <submittedName>
        <fullName evidence="2">DUF2523 domain-containing protein</fullName>
    </submittedName>
</protein>
<feature type="transmembrane region" description="Helical" evidence="1">
    <location>
        <begin position="6"/>
        <end position="39"/>
    </location>
</feature>
<comment type="caution">
    <text evidence="2">The sequence shown here is derived from an EMBL/GenBank/DDBJ whole genome shotgun (WGS) entry which is preliminary data.</text>
</comment>
<dbReference type="EMBL" id="VASG01000005">
    <property type="protein sequence ID" value="TLP72558.1"/>
    <property type="molecule type" value="Genomic_DNA"/>
</dbReference>
<keyword evidence="1" id="KW-1133">Transmembrane helix</keyword>
<keyword evidence="1" id="KW-0472">Membrane</keyword>
<dbReference type="RefSeq" id="WP_138215342.1">
    <property type="nucleotide sequence ID" value="NZ_VASG01000005.1"/>
</dbReference>
<dbReference type="InterPro" id="IPR019670">
    <property type="entry name" value="DUF2523"/>
</dbReference>